<dbReference type="Proteomes" id="UP001189429">
    <property type="component" value="Unassembled WGS sequence"/>
</dbReference>
<evidence type="ECO:0000313" key="2">
    <source>
        <dbReference type="EMBL" id="CAK0823179.1"/>
    </source>
</evidence>
<accession>A0ABN9RV01</accession>
<feature type="non-terminal residue" evidence="2">
    <location>
        <position position="166"/>
    </location>
</feature>
<dbReference type="EMBL" id="CAUYUJ010008208">
    <property type="protein sequence ID" value="CAK0823179.1"/>
    <property type="molecule type" value="Genomic_DNA"/>
</dbReference>
<name>A0ABN9RV01_9DINO</name>
<sequence>GAAEMNITDEQLQEITEIFGDTSVLRPLDQQEEELEPPKQEPPTVDVSEGEEKVRDAPAASHLMEEVDPEVDVDPDLVAKVYGTAADRKLQMLDVPERWHKAYHAEPLLLGPDGRRVWTAEEHDCEAGWIWTQKFNESRQSRDHLVRVIAKVLVHLHDDMLDPVYV</sequence>
<keyword evidence="3" id="KW-1185">Reference proteome</keyword>
<reference evidence="2" key="1">
    <citation type="submission" date="2023-10" db="EMBL/GenBank/DDBJ databases">
        <authorList>
            <person name="Chen Y."/>
            <person name="Shah S."/>
            <person name="Dougan E. K."/>
            <person name="Thang M."/>
            <person name="Chan C."/>
        </authorList>
    </citation>
    <scope>NUCLEOTIDE SEQUENCE [LARGE SCALE GENOMIC DNA]</scope>
</reference>
<organism evidence="2 3">
    <name type="scientific">Prorocentrum cordatum</name>
    <dbReference type="NCBI Taxonomy" id="2364126"/>
    <lineage>
        <taxon>Eukaryota</taxon>
        <taxon>Sar</taxon>
        <taxon>Alveolata</taxon>
        <taxon>Dinophyceae</taxon>
        <taxon>Prorocentrales</taxon>
        <taxon>Prorocentraceae</taxon>
        <taxon>Prorocentrum</taxon>
    </lineage>
</organism>
<feature type="non-terminal residue" evidence="2">
    <location>
        <position position="1"/>
    </location>
</feature>
<gene>
    <name evidence="2" type="ORF">PCOR1329_LOCUS24002</name>
</gene>
<proteinExistence type="predicted"/>
<comment type="caution">
    <text evidence="2">The sequence shown here is derived from an EMBL/GenBank/DDBJ whole genome shotgun (WGS) entry which is preliminary data.</text>
</comment>
<feature type="region of interest" description="Disordered" evidence="1">
    <location>
        <begin position="28"/>
        <end position="61"/>
    </location>
</feature>
<evidence type="ECO:0000313" key="3">
    <source>
        <dbReference type="Proteomes" id="UP001189429"/>
    </source>
</evidence>
<evidence type="ECO:0000256" key="1">
    <source>
        <dbReference type="SAM" id="MobiDB-lite"/>
    </source>
</evidence>
<protein>
    <submittedName>
        <fullName evidence="2">Uncharacterized protein</fullName>
    </submittedName>
</protein>